<dbReference type="EMBL" id="AC186954">
    <property type="protein sequence ID" value="ABF71998.1"/>
    <property type="molecule type" value="Genomic_DNA"/>
</dbReference>
<proteinExistence type="predicted"/>
<reference evidence="3" key="1">
    <citation type="submission" date="2006-05" db="EMBL/GenBank/DDBJ databases">
        <authorList>
            <person name="Ciampi A.Y."/>
            <person name="Santos C.M.R."/>
            <person name="da Silva F.R."/>
            <person name="Pappas G.J. Jr"/>
            <person name="Ronning C.M."/>
            <person name="Cheung F."/>
            <person name="Haas B.J."/>
            <person name="Piffanelli P."/>
            <person name="Town C.D."/>
            <person name="Miller R.N.G."/>
            <person name="Souza M.T. Jr."/>
        </authorList>
    </citation>
    <scope>NUCLEOTIDE SEQUENCE</scope>
</reference>
<name>Q1ENX8_MUSAC</name>
<evidence type="ECO:0000256" key="2">
    <source>
        <dbReference type="SAM" id="SignalP"/>
    </source>
</evidence>
<gene>
    <name evidence="3" type="ORF">MA4_111B14.28</name>
</gene>
<protein>
    <submittedName>
        <fullName evidence="3">Uncharacterized protein</fullName>
    </submittedName>
</protein>
<evidence type="ECO:0000256" key="1">
    <source>
        <dbReference type="SAM" id="MobiDB-lite"/>
    </source>
</evidence>
<feature type="compositionally biased region" description="Polar residues" evidence="1">
    <location>
        <begin position="64"/>
        <end position="80"/>
    </location>
</feature>
<organism evidence="3">
    <name type="scientific">Musa acuminata</name>
    <name type="common">Banana</name>
    <name type="synonym">Musa cavendishii</name>
    <dbReference type="NCBI Taxonomy" id="4641"/>
    <lineage>
        <taxon>Eukaryota</taxon>
        <taxon>Viridiplantae</taxon>
        <taxon>Streptophyta</taxon>
        <taxon>Embryophyta</taxon>
        <taxon>Tracheophyta</taxon>
        <taxon>Spermatophyta</taxon>
        <taxon>Magnoliopsida</taxon>
        <taxon>Liliopsida</taxon>
        <taxon>Zingiberales</taxon>
        <taxon>Musaceae</taxon>
        <taxon>Musa</taxon>
    </lineage>
</organism>
<feature type="chain" id="PRO_5004188545" evidence="2">
    <location>
        <begin position="32"/>
        <end position="120"/>
    </location>
</feature>
<feature type="signal peptide" evidence="2">
    <location>
        <begin position="1"/>
        <end position="31"/>
    </location>
</feature>
<sequence length="120" mass="13315">MAQNAPSPPPLSPALLRPILLFFWTRSYCYSKDSTASGSSAVAREQKGYRGNRGWKGGVRDKQSCSFNPNLNPNPYSDLNPNDLRGRVRIRLASASMKRRQSSNKPETGDRSPAGRRCLC</sequence>
<dbReference type="AlphaFoldDB" id="Q1ENX8"/>
<evidence type="ECO:0000313" key="3">
    <source>
        <dbReference type="EMBL" id="ABF71998.1"/>
    </source>
</evidence>
<feature type="region of interest" description="Disordered" evidence="1">
    <location>
        <begin position="32"/>
        <end position="120"/>
    </location>
</feature>
<keyword evidence="2" id="KW-0732">Signal</keyword>
<accession>Q1ENX8</accession>